<dbReference type="InterPro" id="IPR029032">
    <property type="entry name" value="AhpD-like"/>
</dbReference>
<proteinExistence type="predicted"/>
<accession>B4SBD8</accession>
<evidence type="ECO:0000313" key="2">
    <source>
        <dbReference type="Proteomes" id="UP000002724"/>
    </source>
</evidence>
<reference evidence="1 2" key="1">
    <citation type="submission" date="2008-06" db="EMBL/GenBank/DDBJ databases">
        <title>Complete sequence of Pelodictyon phaeoclathratiforme BU-1.</title>
        <authorList>
            <consortium name="US DOE Joint Genome Institute"/>
            <person name="Lucas S."/>
            <person name="Copeland A."/>
            <person name="Lapidus A."/>
            <person name="Glavina del Rio T."/>
            <person name="Dalin E."/>
            <person name="Tice H."/>
            <person name="Bruce D."/>
            <person name="Goodwin L."/>
            <person name="Pitluck S."/>
            <person name="Schmutz J."/>
            <person name="Larimer F."/>
            <person name="Land M."/>
            <person name="Hauser L."/>
            <person name="Kyrpides N."/>
            <person name="Mikhailova N."/>
            <person name="Liu Z."/>
            <person name="Li T."/>
            <person name="Zhao F."/>
            <person name="Overmann J."/>
            <person name="Bryant D.A."/>
            <person name="Richardson P."/>
        </authorList>
    </citation>
    <scope>NUCLEOTIDE SEQUENCE [LARGE SCALE GENOMIC DNA]</scope>
    <source>
        <strain evidence="2">DSM 5477 / BU-1</strain>
    </source>
</reference>
<dbReference type="EMBL" id="CP001110">
    <property type="protein sequence ID" value="ACF43992.1"/>
    <property type="molecule type" value="Genomic_DNA"/>
</dbReference>
<keyword evidence="2" id="KW-1185">Reference proteome</keyword>
<name>B4SBD8_PELPB</name>
<organism evidence="1 2">
    <name type="scientific">Pelodictyon phaeoclathratiforme (strain DSM 5477 / BU-1)</name>
    <dbReference type="NCBI Taxonomy" id="324925"/>
    <lineage>
        <taxon>Bacteria</taxon>
        <taxon>Pseudomonadati</taxon>
        <taxon>Chlorobiota</taxon>
        <taxon>Chlorobiia</taxon>
        <taxon>Chlorobiales</taxon>
        <taxon>Chlorobiaceae</taxon>
        <taxon>Chlorobium/Pelodictyon group</taxon>
        <taxon>Pelodictyon</taxon>
    </lineage>
</organism>
<dbReference type="SUPFAM" id="SSF69118">
    <property type="entry name" value="AhpD-like"/>
    <property type="match status" value="1"/>
</dbReference>
<sequence length="335" mass="36079">MSIKYFESLPRASAESLSGKVLAQVRREFGAEVEPFTLHLPVAELLAGVWMACRETLLAGSGRRDAKEVVAASVSALNRCPFCVDAHSIMLLESSGNDYSNLITGGKTELIDDLFLRETAAWASATRCPGSPVLQKPPFTAEEAPAFIGTAVLFHYINRMVTILLGPSPLPFTSGFPKKVSMQMAAWFFGGAIRRPKEPGTSLDLLAEAPLPDDLFWAQPSKPIAGAFARFAQVVEHSGAMTLSAEVRRAVNKAVEKWNGSDPGMNNGWCEEALSALEVTDKTAGRLALFTALAPYRVDASIVHAFSASFPGDDRLLSALAWSSFTAARKVGSWL</sequence>
<dbReference type="STRING" id="324925.Ppha_1760"/>
<evidence type="ECO:0000313" key="1">
    <source>
        <dbReference type="EMBL" id="ACF43992.1"/>
    </source>
</evidence>
<keyword evidence="1" id="KW-0560">Oxidoreductase</keyword>
<dbReference type="Gene3D" id="1.20.1290.10">
    <property type="entry name" value="AhpD-like"/>
    <property type="match status" value="1"/>
</dbReference>
<dbReference type="OrthoDB" id="9808310at2"/>
<dbReference type="eggNOG" id="COG2128">
    <property type="taxonomic scope" value="Bacteria"/>
</dbReference>
<dbReference type="HOGENOM" id="CLU_049031_0_0_10"/>
<keyword evidence="1" id="KW-0575">Peroxidase</keyword>
<protein>
    <submittedName>
        <fullName evidence="1">Alkylhydroperoxidase like protein, AhpD family</fullName>
    </submittedName>
</protein>
<dbReference type="RefSeq" id="WP_012508479.1">
    <property type="nucleotide sequence ID" value="NC_011060.1"/>
</dbReference>
<gene>
    <name evidence="1" type="ordered locus">Ppha_1760</name>
</gene>
<dbReference type="KEGG" id="pph:Ppha_1760"/>
<dbReference type="GO" id="GO:0004601">
    <property type="term" value="F:peroxidase activity"/>
    <property type="evidence" value="ECO:0007669"/>
    <property type="project" value="UniProtKB-KW"/>
</dbReference>
<dbReference type="AlphaFoldDB" id="B4SBD8"/>
<dbReference type="Proteomes" id="UP000002724">
    <property type="component" value="Chromosome"/>
</dbReference>